<dbReference type="Proteomes" id="UP000694044">
    <property type="component" value="Unassembled WGS sequence"/>
</dbReference>
<evidence type="ECO:0000256" key="2">
    <source>
        <dbReference type="ARBA" id="ARBA00022771"/>
    </source>
</evidence>
<dbReference type="PANTHER" id="PTHR43102">
    <property type="entry name" value="SLR1143 PROTEIN"/>
    <property type="match status" value="1"/>
</dbReference>
<accession>A0A8T1VT67</accession>
<evidence type="ECO:0000259" key="6">
    <source>
        <dbReference type="PROSITE" id="PS50178"/>
    </source>
</evidence>
<evidence type="ECO:0000256" key="5">
    <source>
        <dbReference type="SAM" id="MobiDB-lite"/>
    </source>
</evidence>
<dbReference type="EMBL" id="JAGDFM010000186">
    <property type="protein sequence ID" value="KAG7383130.1"/>
    <property type="molecule type" value="Genomic_DNA"/>
</dbReference>
<sequence>MAEASPPGKPAALMEPARALASHVPSVRVALTPTRAPKKRRVPRSSNNMSDSRRPEDENVAPPPAELQRLDAMLKIQKLHRRQEEEQVRTARQRFEPDSEDDETSVRAAAAPPSSSSPLRSATLPPKLVMSKSEGRANALPSRRRPLPQQQLFQPPRPVTQASVHVQGPGATYLTREKLVRKYFGAAPEHSKSFASLSSASSQAPSEAAAGAAVALEQGLMSSQTFSTSAVLTDEALVAVARRAKKQLEAVSKSQVMVGRWKRMARSKPDCQMFESVSKAKDQYSVVAKMNLPCSLREIMSVFSTDNETEFHRSMEAIFGDQYVYGVNARTVDCASYVGGASSALRSRAEARRVSEPATWRVGEGSVSALIPPLRSAKLKLNAVSLMQKHRLVWKQRNITFLDYLEEKIETKSVTRVMQTMDMHDEELEFSSVTMSSPTAVSSSQENYYQQHDQHGVDLHQELKGILAGYVIQEDSEEKFTRFFFYATHRHRSTGQHGQTKMPRSAVQLLRAMVNKVCLLEAIVLRRRLGYYPLSRLPTSDDEATMASYCATCYTPFSMLRKKHFCRLCGHYTCRKCSDVQDVEKTVGHLEKHRVCVSCVRRVSYCVFSMCAFPPKISSNVSGNSWTSARSQQPTEIDVEDDFDPIIMDDLASKDIDDVEVVYPNQPGALAGFMSDLLHGKDKKQELKKQELAAQRKQRLQLTIDDLSTWVPGPLLDGQSTPKESISLLDSFCTSHSSASSRSRDLPWRSPSPTGA</sequence>
<feature type="region of interest" description="Disordered" evidence="5">
    <location>
        <begin position="735"/>
        <end position="756"/>
    </location>
</feature>
<dbReference type="PROSITE" id="PS50178">
    <property type="entry name" value="ZF_FYVE"/>
    <property type="match status" value="1"/>
</dbReference>
<keyword evidence="3" id="KW-0862">Zinc</keyword>
<dbReference type="InterPro" id="IPR017455">
    <property type="entry name" value="Znf_FYVE-rel"/>
</dbReference>
<evidence type="ECO:0000256" key="4">
    <source>
        <dbReference type="PROSITE-ProRule" id="PRU00091"/>
    </source>
</evidence>
<protein>
    <recommendedName>
        <fullName evidence="6">FYVE-type domain-containing protein</fullName>
    </recommendedName>
</protein>
<evidence type="ECO:0000256" key="3">
    <source>
        <dbReference type="ARBA" id="ARBA00022833"/>
    </source>
</evidence>
<dbReference type="GO" id="GO:0008270">
    <property type="term" value="F:zinc ion binding"/>
    <property type="evidence" value="ECO:0007669"/>
    <property type="project" value="UniProtKB-KW"/>
</dbReference>
<keyword evidence="2 4" id="KW-0863">Zinc-finger</keyword>
<organism evidence="7 8">
    <name type="scientific">Phytophthora pseudosyringae</name>
    <dbReference type="NCBI Taxonomy" id="221518"/>
    <lineage>
        <taxon>Eukaryota</taxon>
        <taxon>Sar</taxon>
        <taxon>Stramenopiles</taxon>
        <taxon>Oomycota</taxon>
        <taxon>Peronosporomycetes</taxon>
        <taxon>Peronosporales</taxon>
        <taxon>Peronosporaceae</taxon>
        <taxon>Phytophthora</taxon>
    </lineage>
</organism>
<dbReference type="CDD" id="cd00065">
    <property type="entry name" value="FYVE_like_SF"/>
    <property type="match status" value="1"/>
</dbReference>
<evidence type="ECO:0000313" key="8">
    <source>
        <dbReference type="Proteomes" id="UP000694044"/>
    </source>
</evidence>
<evidence type="ECO:0000256" key="1">
    <source>
        <dbReference type="ARBA" id="ARBA00022723"/>
    </source>
</evidence>
<keyword evidence="1" id="KW-0479">Metal-binding</keyword>
<dbReference type="Pfam" id="PF01363">
    <property type="entry name" value="FYVE"/>
    <property type="match status" value="1"/>
</dbReference>
<feature type="region of interest" description="Disordered" evidence="5">
    <location>
        <begin position="1"/>
        <end position="164"/>
    </location>
</feature>
<proteinExistence type="predicted"/>
<keyword evidence="8" id="KW-1185">Reference proteome</keyword>
<feature type="compositionally biased region" description="Low complexity" evidence="5">
    <location>
        <begin position="107"/>
        <end position="126"/>
    </location>
</feature>
<dbReference type="InterPro" id="IPR000306">
    <property type="entry name" value="Znf_FYVE"/>
</dbReference>
<evidence type="ECO:0000313" key="7">
    <source>
        <dbReference type="EMBL" id="KAG7383130.1"/>
    </source>
</evidence>
<feature type="domain" description="FYVE-type" evidence="6">
    <location>
        <begin position="544"/>
        <end position="604"/>
    </location>
</feature>
<feature type="compositionally biased region" description="Basic and acidic residues" evidence="5">
    <location>
        <begin position="82"/>
        <end position="97"/>
    </location>
</feature>
<comment type="caution">
    <text evidence="7">The sequence shown here is derived from an EMBL/GenBank/DDBJ whole genome shotgun (WGS) entry which is preliminary data.</text>
</comment>
<name>A0A8T1VT67_9STRA</name>
<dbReference type="PANTHER" id="PTHR43102:SF2">
    <property type="entry name" value="GAF DOMAIN-CONTAINING PROTEIN"/>
    <property type="match status" value="1"/>
</dbReference>
<gene>
    <name evidence="7" type="ORF">PHYPSEUDO_004002</name>
</gene>
<dbReference type="AlphaFoldDB" id="A0A8T1VT67"/>
<dbReference type="SMART" id="SM00064">
    <property type="entry name" value="FYVE"/>
    <property type="match status" value="1"/>
</dbReference>
<reference evidence="7" key="1">
    <citation type="submission" date="2021-02" db="EMBL/GenBank/DDBJ databases">
        <authorList>
            <person name="Palmer J.M."/>
        </authorList>
    </citation>
    <scope>NUCLEOTIDE SEQUENCE</scope>
    <source>
        <strain evidence="7">SCRP734</strain>
    </source>
</reference>
<dbReference type="OrthoDB" id="79871at2759"/>